<dbReference type="InterPro" id="IPR036663">
    <property type="entry name" value="Fumarylacetoacetase_C_sf"/>
</dbReference>
<dbReference type="SUPFAM" id="SSF56529">
    <property type="entry name" value="FAH"/>
    <property type="match status" value="1"/>
</dbReference>
<dbReference type="EMBL" id="JAKLMC020000067">
    <property type="protein sequence ID" value="KAK5947787.1"/>
    <property type="molecule type" value="Genomic_DNA"/>
</dbReference>
<dbReference type="EC" id="3.7.1.2" evidence="3 13"/>
<comment type="pathway">
    <text evidence="1 13">Amino-acid degradation; L-phenylalanine degradation; acetoacetate and fumarate from L-phenylalanine: step 6/6.</text>
</comment>
<evidence type="ECO:0000313" key="16">
    <source>
        <dbReference type="EMBL" id="KAK5947787.1"/>
    </source>
</evidence>
<keyword evidence="4 12" id="KW-0479">Metal-binding</keyword>
<evidence type="ECO:0000313" key="17">
    <source>
        <dbReference type="Proteomes" id="UP001316803"/>
    </source>
</evidence>
<gene>
    <name evidence="16" type="ORF">OHC33_011182</name>
</gene>
<protein>
    <recommendedName>
        <fullName evidence="3 13">Fumarylacetoacetase</fullName>
        <ecNumber evidence="3 13">3.7.1.2</ecNumber>
    </recommendedName>
    <alternativeName>
        <fullName evidence="13">Fumarylacetoacetate hydrolase</fullName>
    </alternativeName>
</protein>
<keyword evidence="17" id="KW-1185">Reference proteome</keyword>
<feature type="binding site" evidence="11">
    <location>
        <position position="139"/>
    </location>
    <ligand>
        <name>substrate</name>
    </ligand>
</feature>
<evidence type="ECO:0000256" key="6">
    <source>
        <dbReference type="ARBA" id="ARBA00022837"/>
    </source>
</evidence>
<dbReference type="InterPro" id="IPR036462">
    <property type="entry name" value="Fumarylacetoacetase_N_sf"/>
</dbReference>
<evidence type="ECO:0000256" key="11">
    <source>
        <dbReference type="PIRSR" id="PIRSR605959-2"/>
    </source>
</evidence>
<dbReference type="Pfam" id="PF09298">
    <property type="entry name" value="FAA_hydrolase_N"/>
    <property type="match status" value="1"/>
</dbReference>
<evidence type="ECO:0000256" key="5">
    <source>
        <dbReference type="ARBA" id="ARBA00022801"/>
    </source>
</evidence>
<dbReference type="GO" id="GO:1902000">
    <property type="term" value="P:homogentisate catabolic process"/>
    <property type="evidence" value="ECO:0007669"/>
    <property type="project" value="TreeGrafter"/>
</dbReference>
<evidence type="ECO:0000256" key="10">
    <source>
        <dbReference type="PIRSR" id="PIRSR605959-1"/>
    </source>
</evidence>
<dbReference type="Gene3D" id="3.90.850.10">
    <property type="entry name" value="Fumarylacetoacetase-like, C-terminal domain"/>
    <property type="match status" value="2"/>
</dbReference>
<dbReference type="InterPro" id="IPR015377">
    <property type="entry name" value="Fumarylacetoacetase_N"/>
</dbReference>
<evidence type="ECO:0000259" key="15">
    <source>
        <dbReference type="Pfam" id="PF09298"/>
    </source>
</evidence>
<feature type="domain" description="Fumarylacetoacetase-like C-terminal" evidence="14">
    <location>
        <begin position="170"/>
        <end position="259"/>
    </location>
</feature>
<reference evidence="16 17" key="1">
    <citation type="submission" date="2022-12" db="EMBL/GenBank/DDBJ databases">
        <title>Genomic features and morphological characterization of a novel Knufia sp. strain isolated from spacecraft assembly facility.</title>
        <authorList>
            <person name="Teixeira M."/>
            <person name="Chander A.M."/>
            <person name="Stajich J.E."/>
            <person name="Venkateswaran K."/>
        </authorList>
    </citation>
    <scope>NUCLEOTIDE SEQUENCE [LARGE SCALE GENOMIC DNA]</scope>
    <source>
        <strain evidence="16 17">FJI-L2-BK-P2</strain>
    </source>
</reference>
<feature type="binding site" evidence="12">
    <location>
        <position position="186"/>
    </location>
    <ligand>
        <name>Ca(2+)</name>
        <dbReference type="ChEBI" id="CHEBI:29108"/>
    </ligand>
</feature>
<keyword evidence="5 13" id="KW-0378">Hydrolase</keyword>
<feature type="binding site" evidence="12">
    <location>
        <position position="243"/>
    </location>
    <ligand>
        <name>Mg(2+)</name>
        <dbReference type="ChEBI" id="CHEBI:18420"/>
    </ligand>
</feature>
<feature type="domain" description="Fumarylacetoacetase N-terminal" evidence="15">
    <location>
        <begin position="18"/>
        <end position="129"/>
    </location>
</feature>
<dbReference type="Pfam" id="PF01557">
    <property type="entry name" value="FAA_hydrolase"/>
    <property type="match status" value="1"/>
</dbReference>
<proteinExistence type="inferred from homology"/>
<evidence type="ECO:0000256" key="2">
    <source>
        <dbReference type="ARBA" id="ARBA00010211"/>
    </source>
</evidence>
<feature type="binding site" evidence="12">
    <location>
        <position position="184"/>
    </location>
    <ligand>
        <name>Ca(2+)</name>
        <dbReference type="ChEBI" id="CHEBI:29108"/>
    </ligand>
</feature>
<comment type="catalytic activity">
    <reaction evidence="13">
        <text>4-fumarylacetoacetate + H2O = acetoacetate + fumarate + H(+)</text>
        <dbReference type="Rhea" id="RHEA:10244"/>
        <dbReference type="ChEBI" id="CHEBI:13705"/>
        <dbReference type="ChEBI" id="CHEBI:15377"/>
        <dbReference type="ChEBI" id="CHEBI:15378"/>
        <dbReference type="ChEBI" id="CHEBI:18034"/>
        <dbReference type="ChEBI" id="CHEBI:29806"/>
        <dbReference type="EC" id="3.7.1.2"/>
    </reaction>
</comment>
<comment type="similarity">
    <text evidence="2 13">Belongs to the FAH family.</text>
</comment>
<feature type="binding site" evidence="12">
    <location>
        <position position="137"/>
    </location>
    <ligand>
        <name>Ca(2+)</name>
        <dbReference type="ChEBI" id="CHEBI:29108"/>
    </ligand>
</feature>
<dbReference type="InterPro" id="IPR011234">
    <property type="entry name" value="Fumarylacetoacetase-like_C"/>
</dbReference>
<comment type="cofactor">
    <cofactor evidence="13">
        <name>Mg(2+)</name>
        <dbReference type="ChEBI" id="CHEBI:18420"/>
    </cofactor>
    <cofactor evidence="13">
        <name>Ca(2+)</name>
        <dbReference type="ChEBI" id="CHEBI:29108"/>
    </cofactor>
</comment>
<feature type="binding site" evidence="12">
    <location>
        <position position="239"/>
    </location>
    <ligand>
        <name>Mg(2+)</name>
        <dbReference type="ChEBI" id="CHEBI:18420"/>
    </ligand>
</feature>
<feature type="binding site" evidence="12">
    <location>
        <position position="219"/>
    </location>
    <ligand>
        <name>Ca(2+)</name>
        <dbReference type="ChEBI" id="CHEBI:29108"/>
    </ligand>
</feature>
<keyword evidence="8 13" id="KW-0828">Tyrosine catabolism</keyword>
<evidence type="ECO:0000256" key="1">
    <source>
        <dbReference type="ARBA" id="ARBA00004782"/>
    </source>
</evidence>
<dbReference type="PANTHER" id="PTHR43069">
    <property type="entry name" value="FUMARYLACETOACETASE"/>
    <property type="match status" value="1"/>
</dbReference>
<feature type="binding site" evidence="11">
    <location>
        <position position="153"/>
    </location>
    <ligand>
        <name>substrate</name>
    </ligand>
</feature>
<name>A0AAN8EDB9_9EURO</name>
<evidence type="ECO:0000256" key="4">
    <source>
        <dbReference type="ARBA" id="ARBA00022723"/>
    </source>
</evidence>
<sequence length="315" mass="34567">MGAASWLDVEPDSPYSIENIPFGIISKSSSSLTPTPAVAIGEYCISLKRLAEGNAFVEPPDIQPHLEVFTHAKTLNAFAGLGRPLHQSVRLYIRELFLDDTKYPHLLKDNAKLQNVTIHRLVDCTTHVPMQIGDYTDFYAGLNHAYNIGVLFRGPQNALPHGQILPQPGDAEPVHAPSRKLDIELELAAFLCKGNGSNGEPIAIAEAENYIFGYTLMNDWSARDIQAFEYVPLGPFGSKNFATTISSFVVLADALEPFRCNTMLPTSSHDALTKCKSVLPYLQEDAGKKSHYNIRLHVDLKPADQGHANQQGNGS</sequence>
<feature type="binding site" evidence="11">
    <location>
        <position position="226"/>
    </location>
    <ligand>
        <name>substrate</name>
    </ligand>
</feature>
<dbReference type="GO" id="GO:0004334">
    <property type="term" value="F:fumarylacetoacetase activity"/>
    <property type="evidence" value="ECO:0007669"/>
    <property type="project" value="UniProtKB-UniRule"/>
</dbReference>
<evidence type="ECO:0000259" key="14">
    <source>
        <dbReference type="Pfam" id="PF01557"/>
    </source>
</evidence>
<keyword evidence="9 13" id="KW-0585">Phenylalanine catabolism</keyword>
<organism evidence="16 17">
    <name type="scientific">Knufia fluminis</name>
    <dbReference type="NCBI Taxonomy" id="191047"/>
    <lineage>
        <taxon>Eukaryota</taxon>
        <taxon>Fungi</taxon>
        <taxon>Dikarya</taxon>
        <taxon>Ascomycota</taxon>
        <taxon>Pezizomycotina</taxon>
        <taxon>Eurotiomycetes</taxon>
        <taxon>Chaetothyriomycetidae</taxon>
        <taxon>Chaetothyriales</taxon>
        <taxon>Trichomeriaceae</taxon>
        <taxon>Knufia</taxon>
    </lineage>
</organism>
<keyword evidence="6 12" id="KW-0106">Calcium</keyword>
<dbReference type="SUPFAM" id="SSF63433">
    <property type="entry name" value="Fumarylacetoacetate hydrolase, FAH, N-terminal domain"/>
    <property type="match status" value="1"/>
</dbReference>
<dbReference type="PANTHER" id="PTHR43069:SF2">
    <property type="entry name" value="FUMARYLACETOACETASE"/>
    <property type="match status" value="1"/>
</dbReference>
<evidence type="ECO:0000256" key="7">
    <source>
        <dbReference type="ARBA" id="ARBA00022842"/>
    </source>
</evidence>
<dbReference type="Proteomes" id="UP001316803">
    <property type="component" value="Unassembled WGS sequence"/>
</dbReference>
<dbReference type="InterPro" id="IPR005959">
    <property type="entry name" value="Fumarylacetoacetase"/>
</dbReference>
<accession>A0AAN8EDB9</accession>
<dbReference type="GO" id="GO:0046872">
    <property type="term" value="F:metal ion binding"/>
    <property type="evidence" value="ECO:0007669"/>
    <property type="project" value="UniProtKB-UniRule"/>
</dbReference>
<feature type="binding site" evidence="11">
    <location>
        <position position="230"/>
    </location>
    <ligand>
        <name>substrate</name>
    </ligand>
</feature>
<dbReference type="Gene3D" id="2.30.30.230">
    <property type="entry name" value="Fumarylacetoacetase, N-terminal domain"/>
    <property type="match status" value="1"/>
</dbReference>
<evidence type="ECO:0000256" key="13">
    <source>
        <dbReference type="RuleBase" id="RU366008"/>
    </source>
</evidence>
<evidence type="ECO:0000256" key="9">
    <source>
        <dbReference type="ARBA" id="ARBA00023232"/>
    </source>
</evidence>
<evidence type="ECO:0000256" key="3">
    <source>
        <dbReference type="ARBA" id="ARBA00012094"/>
    </source>
</evidence>
<comment type="caution">
    <text evidence="16">The sequence shown here is derived from an EMBL/GenBank/DDBJ whole genome shotgun (WGS) entry which is preliminary data.</text>
</comment>
<evidence type="ECO:0000256" key="8">
    <source>
        <dbReference type="ARBA" id="ARBA00022878"/>
    </source>
</evidence>
<dbReference type="AlphaFoldDB" id="A0AAN8EDB9"/>
<feature type="binding site" evidence="12">
    <location>
        <position position="219"/>
    </location>
    <ligand>
        <name>Mg(2+)</name>
        <dbReference type="ChEBI" id="CHEBI:18420"/>
    </ligand>
</feature>
<dbReference type="GO" id="GO:0006559">
    <property type="term" value="P:L-phenylalanine catabolic process"/>
    <property type="evidence" value="ECO:0007669"/>
    <property type="project" value="UniProtKB-UniRule"/>
</dbReference>
<keyword evidence="7 12" id="KW-0460">Magnesium</keyword>
<dbReference type="GO" id="GO:0006572">
    <property type="term" value="P:L-tyrosine catabolic process"/>
    <property type="evidence" value="ECO:0007669"/>
    <property type="project" value="UniProtKB-UniRule"/>
</dbReference>
<evidence type="ECO:0000256" key="12">
    <source>
        <dbReference type="PIRSR" id="PIRSR605959-3"/>
    </source>
</evidence>
<feature type="active site" description="Proton acceptor" evidence="10">
    <location>
        <position position="144"/>
    </location>
</feature>